<dbReference type="InterPro" id="IPR014859">
    <property type="entry name" value="Phage_TAC_4"/>
</dbReference>
<dbReference type="Proteomes" id="UP000326695">
    <property type="component" value="Chromosome"/>
</dbReference>
<evidence type="ECO:0000313" key="1">
    <source>
        <dbReference type="EMBL" id="QED92850.1"/>
    </source>
</evidence>
<dbReference type="AlphaFoldDB" id="A0AAX1FA43"/>
<dbReference type="Pfam" id="PF08748">
    <property type="entry name" value="Phage_TAC_4"/>
    <property type="match status" value="1"/>
</dbReference>
<dbReference type="KEGG" id="eex:EZJ17_09715"/>
<sequence>MASKLKLQPHPTFKCKVDIPVPGAGVVEAVFEFKHKGLNELERFWADNVDNPDPKVAEALVVGWELEDEFTTDNLRTLLDNYPGAARALISAYSEELITARRGN</sequence>
<keyword evidence="2" id="KW-1185">Reference proteome</keyword>
<protein>
    <recommendedName>
        <fullName evidence="3">Phage tail assembly chaperone</fullName>
    </recommendedName>
</protein>
<evidence type="ECO:0000313" key="2">
    <source>
        <dbReference type="Proteomes" id="UP000326695"/>
    </source>
</evidence>
<reference evidence="2" key="1">
    <citation type="journal article" date="2019" name="J. Anim. Genet.">
        <title>Description and whole genome sequencing of Eikenella exigua sp. nov., isolated from brain abscess and blood.</title>
        <authorList>
            <person name="Stormo K.A."/>
            <person name="Nygaard R.M."/>
            <person name="Bruvold T.S."/>
            <person name="Dimmen G."/>
            <person name="Lindemann P.C."/>
            <person name="Jordal S."/>
            <person name="Kommedal O."/>
        </authorList>
    </citation>
    <scope>NUCLEOTIDE SEQUENCE [LARGE SCALE GENOMIC DNA]</scope>
    <source>
        <strain evidence="2">PXX</strain>
    </source>
</reference>
<dbReference type="RefSeq" id="WP_067442225.1">
    <property type="nucleotide sequence ID" value="NZ_CP038018.1"/>
</dbReference>
<gene>
    <name evidence="1" type="ORF">EZJ17_09715</name>
</gene>
<organism evidence="1 2">
    <name type="scientific">Eikenella exigua</name>
    <dbReference type="NCBI Taxonomy" id="2528037"/>
    <lineage>
        <taxon>Bacteria</taxon>
        <taxon>Pseudomonadati</taxon>
        <taxon>Pseudomonadota</taxon>
        <taxon>Betaproteobacteria</taxon>
        <taxon>Neisseriales</taxon>
        <taxon>Neisseriaceae</taxon>
        <taxon>Eikenella</taxon>
    </lineage>
</organism>
<dbReference type="EMBL" id="CP038018">
    <property type="protein sequence ID" value="QED92850.1"/>
    <property type="molecule type" value="Genomic_DNA"/>
</dbReference>
<accession>A0AAX1FA43</accession>
<evidence type="ECO:0008006" key="3">
    <source>
        <dbReference type="Google" id="ProtNLM"/>
    </source>
</evidence>
<name>A0AAX1FA43_9NEIS</name>
<proteinExistence type="predicted"/>